<organism evidence="1 2">
    <name type="scientific">Vermiconidia calcicola</name>
    <dbReference type="NCBI Taxonomy" id="1690605"/>
    <lineage>
        <taxon>Eukaryota</taxon>
        <taxon>Fungi</taxon>
        <taxon>Dikarya</taxon>
        <taxon>Ascomycota</taxon>
        <taxon>Pezizomycotina</taxon>
        <taxon>Dothideomycetes</taxon>
        <taxon>Dothideomycetidae</taxon>
        <taxon>Mycosphaerellales</taxon>
        <taxon>Extremaceae</taxon>
        <taxon>Vermiconidia</taxon>
    </lineage>
</organism>
<sequence>MAPYLIGEHDKGNYPLEKIITTYDVQDYTQAIKDTKEGRTIKAVLKWQSIAQQGRTSFAQRTISTRSTPKPEQPTAIAAAAAAPKMKTFQALLVLLLTACFANALTPSTGPDGMTHVVKRKGGAGGGGGAGGHSSSGHSSSGSSGTGAVVAGGSGSTAKSAASVLTWVRSGGYVTLGGAAALAVYLM</sequence>
<proteinExistence type="predicted"/>
<protein>
    <submittedName>
        <fullName evidence="1">Uncharacterized protein</fullName>
    </submittedName>
</protein>
<evidence type="ECO:0000313" key="2">
    <source>
        <dbReference type="Proteomes" id="UP001281147"/>
    </source>
</evidence>
<dbReference type="Proteomes" id="UP001281147">
    <property type="component" value="Unassembled WGS sequence"/>
</dbReference>
<evidence type="ECO:0000313" key="1">
    <source>
        <dbReference type="EMBL" id="KAK3680379.1"/>
    </source>
</evidence>
<accession>A0ACC3M916</accession>
<dbReference type="EMBL" id="JAUTXU010000463">
    <property type="protein sequence ID" value="KAK3680379.1"/>
    <property type="molecule type" value="Genomic_DNA"/>
</dbReference>
<keyword evidence="2" id="KW-1185">Reference proteome</keyword>
<gene>
    <name evidence="1" type="ORF">LTR37_021278</name>
</gene>
<comment type="caution">
    <text evidence="1">The sequence shown here is derived from an EMBL/GenBank/DDBJ whole genome shotgun (WGS) entry which is preliminary data.</text>
</comment>
<reference evidence="1" key="1">
    <citation type="submission" date="2023-07" db="EMBL/GenBank/DDBJ databases">
        <title>Black Yeasts Isolated from many extreme environments.</title>
        <authorList>
            <person name="Coleine C."/>
            <person name="Stajich J.E."/>
            <person name="Selbmann L."/>
        </authorList>
    </citation>
    <scope>NUCLEOTIDE SEQUENCE</scope>
    <source>
        <strain evidence="1">CCFEE 5714</strain>
    </source>
</reference>
<name>A0ACC3M916_9PEZI</name>